<organism evidence="2 3">
    <name type="scientific">Rhodosorus marinus</name>
    <dbReference type="NCBI Taxonomy" id="101924"/>
    <lineage>
        <taxon>Eukaryota</taxon>
        <taxon>Rhodophyta</taxon>
        <taxon>Stylonematophyceae</taxon>
        <taxon>Stylonematales</taxon>
        <taxon>Stylonemataceae</taxon>
        <taxon>Rhodosorus</taxon>
    </lineage>
</organism>
<gene>
    <name evidence="2" type="ORF">NDN08_000225</name>
</gene>
<feature type="signal peptide" evidence="1">
    <location>
        <begin position="1"/>
        <end position="22"/>
    </location>
</feature>
<protein>
    <submittedName>
        <fullName evidence="2">Uncharacterized protein</fullName>
    </submittedName>
</protein>
<accession>A0AAV8UI17</accession>
<keyword evidence="3" id="KW-1185">Reference proteome</keyword>
<dbReference type="Proteomes" id="UP001157974">
    <property type="component" value="Unassembled WGS sequence"/>
</dbReference>
<evidence type="ECO:0000313" key="2">
    <source>
        <dbReference type="EMBL" id="KAJ8900927.1"/>
    </source>
</evidence>
<sequence length="355" mass="38233">MMGMRNLRIGVVVSLFVGLCYASPVSLKASVRETDGVSCAASLSRAGLVRLGVDSTSTKKCRPLLRRKRIAGFDLSGVPRRMGRVCVALNEDGDKVELRFKIDDIGFGFTQVRGGVYATEDEIPTDFDEAYATSESFPKEVEKHTLVLALDEIDRDCCRDGIIVMWTAVVGPTTYAGNVPKQMTVHPSGGTSVTAFCKRRAGTKQRICEMDFTCSGCPLDETGISGGTCIVSTCPHVGSLVAPIDCTLRNARINESCDHFGDLGNLWESMIVNVNKQELVSVRRESLAVITVDQRGNCKCTQKCVNIDCPAGIAGCSPQQGKIGDICVPKTDGDSTGEFAFVTESETVCACKEKL</sequence>
<keyword evidence="1" id="KW-0732">Signal</keyword>
<feature type="chain" id="PRO_5043317041" evidence="1">
    <location>
        <begin position="23"/>
        <end position="355"/>
    </location>
</feature>
<dbReference type="AlphaFoldDB" id="A0AAV8UI17"/>
<name>A0AAV8UI17_9RHOD</name>
<proteinExistence type="predicted"/>
<reference evidence="2 3" key="1">
    <citation type="journal article" date="2023" name="Nat. Commun.">
        <title>Origin of minicircular mitochondrial genomes in red algae.</title>
        <authorList>
            <person name="Lee Y."/>
            <person name="Cho C.H."/>
            <person name="Lee Y.M."/>
            <person name="Park S.I."/>
            <person name="Yang J.H."/>
            <person name="West J.A."/>
            <person name="Bhattacharya D."/>
            <person name="Yoon H.S."/>
        </authorList>
    </citation>
    <scope>NUCLEOTIDE SEQUENCE [LARGE SCALE GENOMIC DNA]</scope>
    <source>
        <strain evidence="2 3">CCMP1338</strain>
        <tissue evidence="2">Whole cell</tissue>
    </source>
</reference>
<evidence type="ECO:0000313" key="3">
    <source>
        <dbReference type="Proteomes" id="UP001157974"/>
    </source>
</evidence>
<dbReference type="EMBL" id="JAMWBK010000013">
    <property type="protein sequence ID" value="KAJ8900927.1"/>
    <property type="molecule type" value="Genomic_DNA"/>
</dbReference>
<comment type="caution">
    <text evidence="2">The sequence shown here is derived from an EMBL/GenBank/DDBJ whole genome shotgun (WGS) entry which is preliminary data.</text>
</comment>
<evidence type="ECO:0000256" key="1">
    <source>
        <dbReference type="SAM" id="SignalP"/>
    </source>
</evidence>